<dbReference type="PANTHER" id="PTHR14633:SF3">
    <property type="entry name" value="LITTLE ELONGATION COMPLEX SUBUNIT 2"/>
    <property type="match status" value="1"/>
</dbReference>
<dbReference type="STRING" id="50429.A0A2B4SDW1"/>
<name>A0A2B4SDW1_STYPI</name>
<protein>
    <submittedName>
        <fullName evidence="3">NMDA receptor-regulated protein 2</fullName>
    </submittedName>
</protein>
<dbReference type="Proteomes" id="UP000225706">
    <property type="component" value="Unassembled WGS sequence"/>
</dbReference>
<sequence length="762" mass="86490">MDNKRPSWSLPSRQSQDEVFLTQENYKKYSCRPSFVEYLEKHLKSEKDREKTVQNNHDDTKADVSIRTQDGSETTEKGARSKGAEKGRAKSTPTFLGPSLEFPVMSKVSIESQKMFVEMLEALRSGQLAKVDLQEIKAIQDIKNTVMLEQGDYQQFVRRHAKVNHHLYNFIHPDVWDDFKADIDGRVTERVNKYQRHYSLHGTIGLSVGAVFKSDAVLTFEQTLLQVGNIPKLSLPEDTDLTLLETGLTVPDAKSVQEKTKSSKVVSEDPIAVSLARKHKVDIVISSSGLNILLDNQPPDYGRQWQLPVTVQRVQDDHEKICAHRVVFVDKPFPPQKVTPRDVNVKFFKRALRRLVCHKNSKENKTADDGREKTISSNGSGTQIMEVEKTAADVCSEEFSSTAATNSERRKRRVTDEERQCSEVKKSKISDGALKPKVENLDENETCEEYDEKFFVYNLWRFGKFKVLIRCSVDAYAEQQNKQKCYTFFSVLPKLEYHPDFGHEKLSHDEAGRFWLNSFIRQNTRIVCGRINVYNSKLLRVDELSINDILQQGTGFNPAQGMKMVFQVFQALKRLPEASYILSHKAGEIHDCLYKSVHWQSGSVKSSYDLQKTRAPISVLHYTEGDIPSVAMDCNLFMPWQISQKRIPCTFPPVSERELAMMTNAEAQQIAAANTSKKNKKKSKKGKESKKGRNQGPATKKSNPGAGAEQSWNANKKRKPVAKGKGKIFATFDDTQPAEKESEIFAVSRRASGAILYDDLVL</sequence>
<dbReference type="GO" id="GO:0042795">
    <property type="term" value="P:snRNA transcription by RNA polymerase II"/>
    <property type="evidence" value="ECO:0007669"/>
    <property type="project" value="TreeGrafter"/>
</dbReference>
<organism evidence="3 4">
    <name type="scientific">Stylophora pistillata</name>
    <name type="common">Smooth cauliflower coral</name>
    <dbReference type="NCBI Taxonomy" id="50429"/>
    <lineage>
        <taxon>Eukaryota</taxon>
        <taxon>Metazoa</taxon>
        <taxon>Cnidaria</taxon>
        <taxon>Anthozoa</taxon>
        <taxon>Hexacorallia</taxon>
        <taxon>Scleractinia</taxon>
        <taxon>Astrocoeniina</taxon>
        <taxon>Pocilloporidae</taxon>
        <taxon>Stylophora</taxon>
    </lineage>
</organism>
<dbReference type="InterPro" id="IPR019535">
    <property type="entry name" value="ICE2_C"/>
</dbReference>
<dbReference type="AlphaFoldDB" id="A0A2B4SDW1"/>
<dbReference type="EMBL" id="LSMT01000100">
    <property type="protein sequence ID" value="PFX27556.1"/>
    <property type="molecule type" value="Genomic_DNA"/>
</dbReference>
<dbReference type="Pfam" id="PF10505">
    <property type="entry name" value="NARG2_C"/>
    <property type="match status" value="1"/>
</dbReference>
<feature type="compositionally biased region" description="Basic and acidic residues" evidence="1">
    <location>
        <begin position="45"/>
        <end position="64"/>
    </location>
</feature>
<gene>
    <name evidence="3" type="primary">NARG2</name>
    <name evidence="3" type="ORF">AWC38_SpisGene7696</name>
</gene>
<accession>A0A2B4SDW1</accession>
<feature type="domain" description="Little elongation complex subunit 2 C-terminal" evidence="2">
    <location>
        <begin position="452"/>
        <end position="653"/>
    </location>
</feature>
<proteinExistence type="predicted"/>
<dbReference type="OrthoDB" id="5984735at2759"/>
<keyword evidence="3" id="KW-0675">Receptor</keyword>
<feature type="compositionally biased region" description="Basic and acidic residues" evidence="1">
    <location>
        <begin position="74"/>
        <end position="88"/>
    </location>
</feature>
<comment type="caution">
    <text evidence="3">The sequence shown here is derived from an EMBL/GenBank/DDBJ whole genome shotgun (WGS) entry which is preliminary data.</text>
</comment>
<dbReference type="PANTHER" id="PTHR14633">
    <property type="entry name" value="LITTLE ELONGATION COMPLEX SUBUNIT 2"/>
    <property type="match status" value="1"/>
</dbReference>
<dbReference type="GO" id="GO:0042796">
    <property type="term" value="P:snRNA transcription by RNA polymerase III"/>
    <property type="evidence" value="ECO:0007669"/>
    <property type="project" value="TreeGrafter"/>
</dbReference>
<reference evidence="4" key="1">
    <citation type="journal article" date="2017" name="bioRxiv">
        <title>Comparative analysis of the genomes of Stylophora pistillata and Acropora digitifera provides evidence for extensive differences between species of corals.</title>
        <authorList>
            <person name="Voolstra C.R."/>
            <person name="Li Y."/>
            <person name="Liew Y.J."/>
            <person name="Baumgarten S."/>
            <person name="Zoccola D."/>
            <person name="Flot J.-F."/>
            <person name="Tambutte S."/>
            <person name="Allemand D."/>
            <person name="Aranda M."/>
        </authorList>
    </citation>
    <scope>NUCLEOTIDE SEQUENCE [LARGE SCALE GENOMIC DNA]</scope>
</reference>
<evidence type="ECO:0000313" key="3">
    <source>
        <dbReference type="EMBL" id="PFX27556.1"/>
    </source>
</evidence>
<dbReference type="GO" id="GO:0045945">
    <property type="term" value="P:positive regulation of transcription by RNA polymerase III"/>
    <property type="evidence" value="ECO:0007669"/>
    <property type="project" value="TreeGrafter"/>
</dbReference>
<evidence type="ECO:0000259" key="2">
    <source>
        <dbReference type="Pfam" id="PF10505"/>
    </source>
</evidence>
<feature type="compositionally biased region" description="Basic residues" evidence="1">
    <location>
        <begin position="715"/>
        <end position="726"/>
    </location>
</feature>
<feature type="compositionally biased region" description="Basic residues" evidence="1">
    <location>
        <begin position="677"/>
        <end position="693"/>
    </location>
</feature>
<dbReference type="GO" id="GO:0008023">
    <property type="term" value="C:transcription elongation factor complex"/>
    <property type="evidence" value="ECO:0007669"/>
    <property type="project" value="InterPro"/>
</dbReference>
<evidence type="ECO:0000313" key="4">
    <source>
        <dbReference type="Proteomes" id="UP000225706"/>
    </source>
</evidence>
<feature type="region of interest" description="Disordered" evidence="1">
    <location>
        <begin position="672"/>
        <end position="741"/>
    </location>
</feature>
<keyword evidence="4" id="KW-1185">Reference proteome</keyword>
<evidence type="ECO:0000256" key="1">
    <source>
        <dbReference type="SAM" id="MobiDB-lite"/>
    </source>
</evidence>
<feature type="region of interest" description="Disordered" evidence="1">
    <location>
        <begin position="45"/>
        <end position="94"/>
    </location>
</feature>